<organism evidence="3">
    <name type="scientific">Fusobacterium nucleatum CTI-6</name>
    <dbReference type="NCBI Taxonomy" id="1316587"/>
    <lineage>
        <taxon>Bacteria</taxon>
        <taxon>Fusobacteriati</taxon>
        <taxon>Fusobacteriota</taxon>
        <taxon>Fusobacteriia</taxon>
        <taxon>Fusobacteriales</taxon>
        <taxon>Fusobacteriaceae</taxon>
        <taxon>Fusobacterium</taxon>
    </lineage>
</organism>
<dbReference type="EMBL" id="AXNV01000021">
    <property type="protein sequence ID" value="ERT46466.1"/>
    <property type="molecule type" value="Genomic_DNA"/>
</dbReference>
<dbReference type="AlphaFoldDB" id="U7TSP6"/>
<sequence>MEENINFEEELETEEIEEELKEKSLPFDVNSIKVSNQVIALESLVRRLKYNEIDLTPEFQRNPDLWNRTKMSRLIESIILRLPLPIFYFDVSNNNKWVVIDGLQRLSTLKKFIVDKKLTLGNLEFLVHLNGKKYDDLDRSMQRVIEETQINTYQIEPQTPKEVRYSIFNRINTGGLILNPQEIRQALNQKNRGIEYLKEIVESDIFKEIVKIKTQRMLDRELVLRYFAFRLVSYEDFYKQGIGLSKFLDNTMEKIDSKDFNEQIFEGLKLELLESLKFLIKIFEIDTLFNKKIADKTKTATLNRSLFEVWTVLVSMQNDEEKRKILEKKELLKEKYKELLQDQEFDDSITKGTNDRKAVYIRFKRLESLLEEIKNVEEDRSKEF</sequence>
<name>U7TSP6_FUSNU</name>
<dbReference type="PATRIC" id="fig|1316587.3.peg.1913"/>
<evidence type="ECO:0000259" key="2">
    <source>
        <dbReference type="Pfam" id="PF03235"/>
    </source>
</evidence>
<feature type="coiled-coil region" evidence="1">
    <location>
        <begin position="318"/>
        <end position="346"/>
    </location>
</feature>
<keyword evidence="1" id="KW-0175">Coiled coil</keyword>
<comment type="caution">
    <text evidence="3">The sequence shown here is derived from an EMBL/GenBank/DDBJ whole genome shotgun (WGS) entry which is preliminary data.</text>
</comment>
<gene>
    <name evidence="3" type="ORF">HMPREF1767_01924</name>
</gene>
<dbReference type="PANTHER" id="PTHR39639">
    <property type="entry name" value="CHROMOSOME 16, WHOLE GENOME SHOTGUN SEQUENCE"/>
    <property type="match status" value="1"/>
</dbReference>
<dbReference type="PANTHER" id="PTHR39639:SF1">
    <property type="entry name" value="DUF262 DOMAIN-CONTAINING PROTEIN"/>
    <property type="match status" value="1"/>
</dbReference>
<reference evidence="3" key="1">
    <citation type="submission" date="2013-10" db="EMBL/GenBank/DDBJ databases">
        <title>The Genome Sequence of Fusobacterium nucleatum CTI-6.</title>
        <authorList>
            <consortium name="The Broad Institute Genomics Platform"/>
            <person name="Earl A."/>
            <person name="Ward D."/>
            <person name="Feldgarden M."/>
            <person name="Gevers D."/>
            <person name="Kostic A."/>
            <person name="Garrett W."/>
            <person name="Young S.K."/>
            <person name="Zeng Q."/>
            <person name="Gargeya S."/>
            <person name="Fitzgerald M."/>
            <person name="Abouelleil A."/>
            <person name="Alvarado L."/>
            <person name="Berlin A.M."/>
            <person name="Chapman S.B."/>
            <person name="Gainer-Dewar J."/>
            <person name="Goldberg J."/>
            <person name="Gnerre S."/>
            <person name="Griggs A."/>
            <person name="Gujja S."/>
            <person name="Hansen M."/>
            <person name="Howarth C."/>
            <person name="Imamovic A."/>
            <person name="Ireland A."/>
            <person name="Larimer J."/>
            <person name="McCowan C."/>
            <person name="Murphy C."/>
            <person name="Pearson M."/>
            <person name="Poon T.W."/>
            <person name="Priest M."/>
            <person name="Roberts A."/>
            <person name="Saif S."/>
            <person name="Shea T."/>
            <person name="Sykes S."/>
            <person name="Wortman J."/>
            <person name="Nusbaum C."/>
            <person name="Birren B."/>
        </authorList>
    </citation>
    <scope>NUCLEOTIDE SEQUENCE [LARGE SCALE GENOMIC DNA]</scope>
    <source>
        <strain evidence="3">CTI-6</strain>
    </source>
</reference>
<protein>
    <recommendedName>
        <fullName evidence="2">GmrSD restriction endonucleases N-terminal domain-containing protein</fullName>
    </recommendedName>
</protein>
<evidence type="ECO:0000313" key="3">
    <source>
        <dbReference type="EMBL" id="ERT46466.1"/>
    </source>
</evidence>
<proteinExistence type="predicted"/>
<feature type="domain" description="GmrSD restriction endonucleases N-terminal" evidence="2">
    <location>
        <begin position="49"/>
        <end position="187"/>
    </location>
</feature>
<dbReference type="InterPro" id="IPR004919">
    <property type="entry name" value="GmrSD_N"/>
</dbReference>
<dbReference type="Pfam" id="PF03235">
    <property type="entry name" value="GmrSD_N"/>
    <property type="match status" value="1"/>
</dbReference>
<accession>U7TSP6</accession>
<evidence type="ECO:0000256" key="1">
    <source>
        <dbReference type="SAM" id="Coils"/>
    </source>
</evidence>